<dbReference type="CDD" id="cd12797">
    <property type="entry name" value="M23_peptidase"/>
    <property type="match status" value="1"/>
</dbReference>
<dbReference type="STRING" id="390874.Tpet_1131"/>
<dbReference type="SUPFAM" id="SSF51261">
    <property type="entry name" value="Duplicated hybrid motif"/>
    <property type="match status" value="2"/>
</dbReference>
<dbReference type="Gene3D" id="2.70.70.10">
    <property type="entry name" value="Glucose Permease (Domain IIA)"/>
    <property type="match status" value="1"/>
</dbReference>
<dbReference type="InterPro" id="IPR011055">
    <property type="entry name" value="Dup_hybrid_motif"/>
</dbReference>
<feature type="chain" id="PRO_5002684432" evidence="2">
    <location>
        <begin position="22"/>
        <end position="323"/>
    </location>
</feature>
<evidence type="ECO:0000313" key="4">
    <source>
        <dbReference type="EMBL" id="ABQ47145.1"/>
    </source>
</evidence>
<dbReference type="HOGENOM" id="CLU_860340_0_0_0"/>
<sequence length="323" mass="37179">MKRWLLLISLMVFSAVVFSFSAPVDSPRVSATFGEYRGSGNRGPHFHMGIDFSTGLKEGVPIYASERGWLVRIEIDEDDIYGYTVVLEHENGYRTLYAHLSRFSKKLETVASSLKQEFGNVRIVVNFPEKEIWFEKGEVVGYSGTTGEAPIPHAHFEIRDRNEEVSYDPSTFLNLPKPVDEDIVLEKIKIGDSVYDFVEGRTYPFSGNFPDLAIKAYSKGFNNTLGLKKISLLLEGEEIYQISFDQIPWSEFTNVWGVYDRKSVSAAYRFELWYKLFPETFSSMIKVNKFPELGKAPDFAKYTVVIEDIWGMKKEFSFYLQRR</sequence>
<keyword evidence="1 2" id="KW-0732">Signal</keyword>
<dbReference type="Pfam" id="PF01551">
    <property type="entry name" value="Peptidase_M23"/>
    <property type="match status" value="1"/>
</dbReference>
<dbReference type="EMBL" id="CP000702">
    <property type="protein sequence ID" value="ABQ47145.1"/>
    <property type="molecule type" value="Genomic_DNA"/>
</dbReference>
<evidence type="ECO:0000256" key="1">
    <source>
        <dbReference type="ARBA" id="ARBA00022729"/>
    </source>
</evidence>
<organism evidence="4 5">
    <name type="scientific">Thermotoga petrophila (strain ATCC BAA-488 / DSM 13995 / JCM 10881 / RKU-1)</name>
    <dbReference type="NCBI Taxonomy" id="390874"/>
    <lineage>
        <taxon>Bacteria</taxon>
        <taxon>Thermotogati</taxon>
        <taxon>Thermotogota</taxon>
        <taxon>Thermotogae</taxon>
        <taxon>Thermotogales</taxon>
        <taxon>Thermotogaceae</taxon>
        <taxon>Thermotoga</taxon>
    </lineage>
</organism>
<reference evidence="4 5" key="2">
    <citation type="journal article" date="2009" name="Proc. Natl. Acad. Sci. U.S.A.">
        <title>On the chimeric nature, thermophilic origin, and phylogenetic placement of the Thermotogales.</title>
        <authorList>
            <person name="Zhaxybayeva O."/>
            <person name="Swithers K.S."/>
            <person name="Lapierre P."/>
            <person name="Fournier G.P."/>
            <person name="Bickhart D.M."/>
            <person name="DeBoy R.T."/>
            <person name="Nelson K.E."/>
            <person name="Nesbo C.L."/>
            <person name="Doolittle W.F."/>
            <person name="Gogarten J.P."/>
            <person name="Noll K.M."/>
        </authorList>
    </citation>
    <scope>NUCLEOTIDE SEQUENCE [LARGE SCALE GENOMIC DNA]</scope>
    <source>
        <strain evidence="5">ATCC BAA-488 / DSM 13995 / JCM 10881 / RKU-1</strain>
    </source>
</reference>
<evidence type="ECO:0000259" key="3">
    <source>
        <dbReference type="Pfam" id="PF01551"/>
    </source>
</evidence>
<gene>
    <name evidence="4" type="ordered locus">Tpet_1131</name>
</gene>
<dbReference type="InterPro" id="IPR016047">
    <property type="entry name" value="M23ase_b-sheet_dom"/>
</dbReference>
<dbReference type="GO" id="GO:0004222">
    <property type="term" value="F:metalloendopeptidase activity"/>
    <property type="evidence" value="ECO:0007669"/>
    <property type="project" value="TreeGrafter"/>
</dbReference>
<dbReference type="PANTHER" id="PTHR21666:SF289">
    <property type="entry name" value="L-ALA--D-GLU ENDOPEPTIDASE"/>
    <property type="match status" value="1"/>
</dbReference>
<dbReference type="Proteomes" id="UP000006558">
    <property type="component" value="Chromosome"/>
</dbReference>
<dbReference type="KEGG" id="tpt:Tpet_1131"/>
<name>A5ILS2_THEP1</name>
<accession>A5ILS2</accession>
<dbReference type="AlphaFoldDB" id="A5ILS2"/>
<protein>
    <submittedName>
        <fullName evidence="4">Peptidase M23B</fullName>
    </submittedName>
</protein>
<evidence type="ECO:0000313" key="5">
    <source>
        <dbReference type="Proteomes" id="UP000006558"/>
    </source>
</evidence>
<dbReference type="InterPro" id="IPR050570">
    <property type="entry name" value="Cell_wall_metabolism_enzyme"/>
</dbReference>
<evidence type="ECO:0000256" key="2">
    <source>
        <dbReference type="SAM" id="SignalP"/>
    </source>
</evidence>
<dbReference type="PANTHER" id="PTHR21666">
    <property type="entry name" value="PEPTIDASE-RELATED"/>
    <property type="match status" value="1"/>
</dbReference>
<feature type="signal peptide" evidence="2">
    <location>
        <begin position="1"/>
        <end position="21"/>
    </location>
</feature>
<dbReference type="RefSeq" id="WP_004082174.1">
    <property type="nucleotide sequence ID" value="NC_009486.1"/>
</dbReference>
<dbReference type="eggNOG" id="COG0739">
    <property type="taxonomic scope" value="Bacteria"/>
</dbReference>
<proteinExistence type="predicted"/>
<reference evidence="5" key="1">
    <citation type="submission" date="2007-05" db="EMBL/GenBank/DDBJ databases">
        <title>Complete sequence of Thermotoga petrophila RKU-1.</title>
        <authorList>
            <consortium name="US DOE Joint Genome Institute"/>
            <person name="Copeland A."/>
            <person name="Lucas S."/>
            <person name="Lapidus A."/>
            <person name="Barry K."/>
            <person name="Glavina del Rio T."/>
            <person name="Dalin E."/>
            <person name="Tice H."/>
            <person name="Pitluck S."/>
            <person name="Sims D."/>
            <person name="Brettin T."/>
            <person name="Bruce D."/>
            <person name="Detter J.C."/>
            <person name="Han C."/>
            <person name="Tapia R."/>
            <person name="Schmutz J."/>
            <person name="Larimer F."/>
            <person name="Land M."/>
            <person name="Hauser L."/>
            <person name="Kyrpides N."/>
            <person name="Mikhailova N."/>
            <person name="Nelson K."/>
            <person name="Gogarten J.P."/>
            <person name="Noll K."/>
            <person name="Richardson P."/>
        </authorList>
    </citation>
    <scope>NUCLEOTIDE SEQUENCE [LARGE SCALE GENOMIC DNA]</scope>
    <source>
        <strain evidence="5">ATCC BAA-488 / DSM 13995 / JCM 10881 / RKU-1</strain>
    </source>
</reference>
<feature type="domain" description="M23ase beta-sheet core" evidence="3">
    <location>
        <begin position="46"/>
        <end position="106"/>
    </location>
</feature>